<evidence type="ECO:0000256" key="5">
    <source>
        <dbReference type="ARBA" id="ARBA00023274"/>
    </source>
</evidence>
<protein>
    <recommendedName>
        <fullName evidence="7">U3 small nucleolar ribonucleoprotein protein MPP10</fullName>
    </recommendedName>
</protein>
<evidence type="ECO:0000256" key="6">
    <source>
        <dbReference type="ARBA" id="ARBA00029455"/>
    </source>
</evidence>
<evidence type="ECO:0000256" key="1">
    <source>
        <dbReference type="ARBA" id="ARBA00004604"/>
    </source>
</evidence>
<comment type="subcellular location">
    <subcellularLocation>
        <location evidence="1 7">Nucleus</location>
        <location evidence="1 7">Nucleolus</location>
    </subcellularLocation>
</comment>
<feature type="compositionally biased region" description="Acidic residues" evidence="8">
    <location>
        <begin position="209"/>
        <end position="233"/>
    </location>
</feature>
<evidence type="ECO:0000313" key="9">
    <source>
        <dbReference type="EMBL" id="CDR45605.1"/>
    </source>
</evidence>
<keyword evidence="4 7" id="KW-0539">Nucleus</keyword>
<dbReference type="EMBL" id="LK052904">
    <property type="protein sequence ID" value="CDR45605.1"/>
    <property type="molecule type" value="Genomic_DNA"/>
</dbReference>
<dbReference type="InterPro" id="IPR012173">
    <property type="entry name" value="Mpp10"/>
</dbReference>
<accession>A0A061BCL5</accession>
<comment type="function">
    <text evidence="7">Involved in nucleolar processing of pre-18S ribosomal RNA.</text>
</comment>
<proteinExistence type="inferred from homology"/>
<evidence type="ECO:0000256" key="4">
    <source>
        <dbReference type="ARBA" id="ARBA00023242"/>
    </source>
</evidence>
<dbReference type="Pfam" id="PF04006">
    <property type="entry name" value="Mpp10"/>
    <property type="match status" value="1"/>
</dbReference>
<reference evidence="9" key="1">
    <citation type="journal article" date="2014" name="Genome Announc.">
        <title>Genome sequence of the yeast Cyberlindnera fabianii (Hansenula fabianii).</title>
        <authorList>
            <person name="Freel K.C."/>
            <person name="Sarilar V."/>
            <person name="Neuveglise C."/>
            <person name="Devillers H."/>
            <person name="Friedrich A."/>
            <person name="Schacherer J."/>
        </authorList>
    </citation>
    <scope>NUCLEOTIDE SEQUENCE</scope>
    <source>
        <strain evidence="9">YJS4271</strain>
    </source>
</reference>
<dbReference type="PANTHER" id="PTHR17039:SF0">
    <property type="entry name" value="U3 SMALL NUCLEOLAR RIBONUCLEOPROTEIN PROTEIN MPP10"/>
    <property type="match status" value="1"/>
</dbReference>
<dbReference type="OrthoDB" id="445326at2759"/>
<feature type="compositionally biased region" description="Acidic residues" evidence="8">
    <location>
        <begin position="287"/>
        <end position="301"/>
    </location>
</feature>
<sequence>MSDPINTLQTDPTCLLEGSVDSSDVLQLVKSLFDPITKGNSVLDEIYVEGLDASQVWPQTKIILESVTESLLFEKIPTLKESYGTKLTDLEEISEEDISDDHDEQDEQDDQDSEEDIEEDEENPTFPEGEEDSEIEDFDPNGPLIDDYVEEDLESGQDNDDDDDDDEQEEQEEDDDDDDTPKFKKDKFGLNDEFFSIDDFNKMTSEDTGLNDDDDEIDYFGDLGESEDEEVAYYDDFFGKPSNKKKEVKQQQQKKKNPSKKEKKLKEGSLNEDDFDDGMKSAMMDLFADEDEPQVEEEEEVKPEKNLSSFERQQLQIQQEIAKLEKEAIAEKKWAMKGEAKAKDRPQDALLDEELEFERTAKPVPVITKEVTESLEEMIRRRIKEANFDDLPRRVITDVTNFRSSSSFELSDQKSSKSLAELYEDEYKGDQSENAVSEELQKAHDEIKDMFKSLSYKLDALSSAHFIPKPAQKAIDIKVNAPTITMEDAQPLTQSSASTLAPQEIYKASNSADSKEIQLKSGTVFSRDELSREDKQRMRRANKRKRARDAFERDAAQKKKSKKQDVLDTLSKAKNVTVIDNKGQRRDVAGNVKKDKIQQGTSGLKL</sequence>
<feature type="compositionally biased region" description="Basic residues" evidence="8">
    <location>
        <begin position="250"/>
        <end position="263"/>
    </location>
</feature>
<feature type="compositionally biased region" description="Basic and acidic residues" evidence="8">
    <location>
        <begin position="180"/>
        <end position="190"/>
    </location>
</feature>
<dbReference type="GO" id="GO:0006364">
    <property type="term" value="P:rRNA processing"/>
    <property type="evidence" value="ECO:0007669"/>
    <property type="project" value="UniProtKB-KW"/>
</dbReference>
<dbReference type="PIRSF" id="PIRSF017300">
    <property type="entry name" value="snoRNP_Mpp10"/>
    <property type="match status" value="1"/>
</dbReference>
<keyword evidence="5 7" id="KW-0687">Ribonucleoprotein</keyword>
<dbReference type="PANTHER" id="PTHR17039">
    <property type="entry name" value="U3 SMALL NUCLEOLAR RIBONUCLEOPROTEIN PROTEIN MPP10"/>
    <property type="match status" value="1"/>
</dbReference>
<feature type="compositionally biased region" description="Acidic residues" evidence="8">
    <location>
        <begin position="95"/>
        <end position="139"/>
    </location>
</feature>
<keyword evidence="3 7" id="KW-0698">rRNA processing</keyword>
<feature type="region of interest" description="Disordered" evidence="8">
    <location>
        <begin position="95"/>
        <end position="309"/>
    </location>
</feature>
<gene>
    <name evidence="9" type="ORF">CYFA0S_19e00870g</name>
</gene>
<feature type="compositionally biased region" description="Basic and acidic residues" evidence="8">
    <location>
        <begin position="582"/>
        <end position="597"/>
    </location>
</feature>
<organism evidence="9">
    <name type="scientific">Cyberlindnera fabianii</name>
    <name type="common">Yeast</name>
    <name type="synonym">Hansenula fabianii</name>
    <dbReference type="NCBI Taxonomy" id="36022"/>
    <lineage>
        <taxon>Eukaryota</taxon>
        <taxon>Fungi</taxon>
        <taxon>Dikarya</taxon>
        <taxon>Ascomycota</taxon>
        <taxon>Saccharomycotina</taxon>
        <taxon>Saccharomycetes</taxon>
        <taxon>Phaffomycetales</taxon>
        <taxon>Phaffomycetaceae</taxon>
        <taxon>Cyberlindnera</taxon>
    </lineage>
</organism>
<name>A0A061BCL5_CYBFA</name>
<feature type="compositionally biased region" description="Basic and acidic residues" evidence="8">
    <location>
        <begin position="527"/>
        <end position="536"/>
    </location>
</feature>
<feature type="compositionally biased region" description="Acidic residues" evidence="8">
    <location>
        <begin position="147"/>
        <end position="179"/>
    </location>
</feature>
<dbReference type="GO" id="GO:0034457">
    <property type="term" value="C:Mpp10 complex"/>
    <property type="evidence" value="ECO:0007669"/>
    <property type="project" value="UniProtKB-UniRule"/>
</dbReference>
<evidence type="ECO:0000256" key="2">
    <source>
        <dbReference type="ARBA" id="ARBA00022517"/>
    </source>
</evidence>
<comment type="similarity">
    <text evidence="6 7">Belongs to the MPP10 family.</text>
</comment>
<dbReference type="PhylomeDB" id="A0A061BCL5"/>
<feature type="compositionally biased region" description="Basic and acidic residues" evidence="8">
    <location>
        <begin position="548"/>
        <end position="557"/>
    </location>
</feature>
<evidence type="ECO:0000256" key="8">
    <source>
        <dbReference type="SAM" id="MobiDB-lite"/>
    </source>
</evidence>
<evidence type="ECO:0000256" key="3">
    <source>
        <dbReference type="ARBA" id="ARBA00022552"/>
    </source>
</evidence>
<dbReference type="AlphaFoldDB" id="A0A061BCL5"/>
<feature type="region of interest" description="Disordered" evidence="8">
    <location>
        <begin position="527"/>
        <end position="606"/>
    </location>
</feature>
<evidence type="ECO:0000256" key="7">
    <source>
        <dbReference type="PIRNR" id="PIRNR017300"/>
    </source>
</evidence>
<keyword evidence="2 7" id="KW-0690">Ribosome biogenesis</keyword>
<dbReference type="GO" id="GO:0005732">
    <property type="term" value="C:sno(s)RNA-containing ribonucleoprotein complex"/>
    <property type="evidence" value="ECO:0007669"/>
    <property type="project" value="UniProtKB-UniRule"/>
</dbReference>
<dbReference type="GO" id="GO:0032040">
    <property type="term" value="C:small-subunit processome"/>
    <property type="evidence" value="ECO:0007669"/>
    <property type="project" value="TreeGrafter"/>
</dbReference>
<feature type="compositionally biased region" description="Basic residues" evidence="8">
    <location>
        <begin position="537"/>
        <end position="547"/>
    </location>
</feature>